<feature type="compositionally biased region" description="Low complexity" evidence="1">
    <location>
        <begin position="32"/>
        <end position="43"/>
    </location>
</feature>
<dbReference type="Proteomes" id="UP000585474">
    <property type="component" value="Unassembled WGS sequence"/>
</dbReference>
<dbReference type="OrthoDB" id="1110534at2759"/>
<accession>A0A7J0FEG5</accession>
<keyword evidence="3" id="KW-1185">Reference proteome</keyword>
<proteinExistence type="predicted"/>
<comment type="caution">
    <text evidence="2">The sequence shown here is derived from an EMBL/GenBank/DDBJ whole genome shotgun (WGS) entry which is preliminary data.</text>
</comment>
<sequence length="204" mass="21971">MDEFGVLVESIGFKAQGKSDPMSDLKRKTKFSNGGSNLGINSGFDAKPTSRSRLKSAYNSNSIIGSFDFDLDGFFRSGNDGKVMNSGDFDGFDDVFGGPIGASKSSGGDRFDFDSVFKGSSNISMNSSEYNNDDGDDDDDDVFAGFKSSIKVHNGDVFGSIPLFLNQSAPVENLLGNLGVGGLGSNGSKKKWRKWRRMIRDSMI</sequence>
<name>A0A7J0FEG5_9ERIC</name>
<gene>
    <name evidence="2" type="ORF">Acr_11g0008650</name>
</gene>
<dbReference type="AlphaFoldDB" id="A0A7J0FEG5"/>
<protein>
    <submittedName>
        <fullName evidence="2">RNI-like superfamily protein</fullName>
    </submittedName>
</protein>
<evidence type="ECO:0000313" key="2">
    <source>
        <dbReference type="EMBL" id="GFY96559.1"/>
    </source>
</evidence>
<evidence type="ECO:0000256" key="1">
    <source>
        <dbReference type="SAM" id="MobiDB-lite"/>
    </source>
</evidence>
<dbReference type="EMBL" id="BJWL01000011">
    <property type="protein sequence ID" value="GFY96559.1"/>
    <property type="molecule type" value="Genomic_DNA"/>
</dbReference>
<evidence type="ECO:0000313" key="3">
    <source>
        <dbReference type="Proteomes" id="UP000585474"/>
    </source>
</evidence>
<reference evidence="2 3" key="1">
    <citation type="submission" date="2019-07" db="EMBL/GenBank/DDBJ databases">
        <title>De Novo Assembly of kiwifruit Actinidia rufa.</title>
        <authorList>
            <person name="Sugita-Konishi S."/>
            <person name="Sato K."/>
            <person name="Mori E."/>
            <person name="Abe Y."/>
            <person name="Kisaki G."/>
            <person name="Hamano K."/>
            <person name="Suezawa K."/>
            <person name="Otani M."/>
            <person name="Fukuda T."/>
            <person name="Manabe T."/>
            <person name="Gomi K."/>
            <person name="Tabuchi M."/>
            <person name="Akimitsu K."/>
            <person name="Kataoka I."/>
        </authorList>
    </citation>
    <scope>NUCLEOTIDE SEQUENCE [LARGE SCALE GENOMIC DNA]</scope>
    <source>
        <strain evidence="3">cv. Fuchu</strain>
    </source>
</reference>
<feature type="region of interest" description="Disordered" evidence="1">
    <location>
        <begin position="16"/>
        <end position="48"/>
    </location>
</feature>
<organism evidence="2 3">
    <name type="scientific">Actinidia rufa</name>
    <dbReference type="NCBI Taxonomy" id="165716"/>
    <lineage>
        <taxon>Eukaryota</taxon>
        <taxon>Viridiplantae</taxon>
        <taxon>Streptophyta</taxon>
        <taxon>Embryophyta</taxon>
        <taxon>Tracheophyta</taxon>
        <taxon>Spermatophyta</taxon>
        <taxon>Magnoliopsida</taxon>
        <taxon>eudicotyledons</taxon>
        <taxon>Gunneridae</taxon>
        <taxon>Pentapetalae</taxon>
        <taxon>asterids</taxon>
        <taxon>Ericales</taxon>
        <taxon>Actinidiaceae</taxon>
        <taxon>Actinidia</taxon>
    </lineage>
</organism>